<dbReference type="SMART" id="SM00357">
    <property type="entry name" value="CSP"/>
    <property type="match status" value="1"/>
</dbReference>
<gene>
    <name evidence="3" type="ORF">EVOR1521_LOCUS22047</name>
</gene>
<dbReference type="InterPro" id="IPR012337">
    <property type="entry name" value="RNaseH-like_sf"/>
</dbReference>
<accession>A0AA36J438</accession>
<keyword evidence="1" id="KW-0812">Transmembrane</keyword>
<evidence type="ECO:0000256" key="1">
    <source>
        <dbReference type="SAM" id="Phobius"/>
    </source>
</evidence>
<protein>
    <recommendedName>
        <fullName evidence="2">CSD domain-containing protein</fullName>
    </recommendedName>
</protein>
<evidence type="ECO:0000313" key="4">
    <source>
        <dbReference type="Proteomes" id="UP001178507"/>
    </source>
</evidence>
<dbReference type="Gene3D" id="3.30.420.10">
    <property type="entry name" value="Ribonuclease H-like superfamily/Ribonuclease H"/>
    <property type="match status" value="1"/>
</dbReference>
<keyword evidence="1" id="KW-0472">Membrane</keyword>
<dbReference type="GO" id="GO:0003676">
    <property type="term" value="F:nucleic acid binding"/>
    <property type="evidence" value="ECO:0007669"/>
    <property type="project" value="InterPro"/>
</dbReference>
<keyword evidence="1" id="KW-1133">Transmembrane helix</keyword>
<name>A0AA36J438_9DINO</name>
<dbReference type="InterPro" id="IPR002059">
    <property type="entry name" value="CSP_DNA-bd"/>
</dbReference>
<dbReference type="Gene3D" id="2.40.50.140">
    <property type="entry name" value="Nucleic acid-binding proteins"/>
    <property type="match status" value="1"/>
</dbReference>
<dbReference type="PROSITE" id="PS51857">
    <property type="entry name" value="CSD_2"/>
    <property type="match status" value="1"/>
</dbReference>
<dbReference type="InterPro" id="IPR012340">
    <property type="entry name" value="NA-bd_OB-fold"/>
</dbReference>
<dbReference type="Proteomes" id="UP001178507">
    <property type="component" value="Unassembled WGS sequence"/>
</dbReference>
<evidence type="ECO:0000259" key="2">
    <source>
        <dbReference type="PROSITE" id="PS51857"/>
    </source>
</evidence>
<proteinExistence type="predicted"/>
<dbReference type="EMBL" id="CAUJNA010003294">
    <property type="protein sequence ID" value="CAJ1398190.1"/>
    <property type="molecule type" value="Genomic_DNA"/>
</dbReference>
<dbReference type="AlphaFoldDB" id="A0AA36J438"/>
<dbReference type="InterPro" id="IPR036397">
    <property type="entry name" value="RNaseH_sf"/>
</dbReference>
<keyword evidence="4" id="KW-1185">Reference proteome</keyword>
<reference evidence="3" key="1">
    <citation type="submission" date="2023-08" db="EMBL/GenBank/DDBJ databases">
        <authorList>
            <person name="Chen Y."/>
            <person name="Shah S."/>
            <person name="Dougan E. K."/>
            <person name="Thang M."/>
            <person name="Chan C."/>
        </authorList>
    </citation>
    <scope>NUCLEOTIDE SEQUENCE</scope>
</reference>
<dbReference type="Pfam" id="PF00313">
    <property type="entry name" value="CSD"/>
    <property type="match status" value="1"/>
</dbReference>
<feature type="domain" description="CSD" evidence="2">
    <location>
        <begin position="1"/>
        <end position="69"/>
    </location>
</feature>
<sequence>MRRGYVTKWLDHRNFGFVSAEGGEDVFVHGSVLVGAASLAAGDRVEFAMQVQRSAGSKSTKYSATSCWRIDKEPQYDFTFPASDARVSVEHFMHMAGVDWDLDKTFHMMQPFIAFSSVNCPFLVISEAGLLEGVRAPSAFELSTLLQLLVAYAQGCSAARSFILADFEGEMLGYCGELSTAALLETWVVDGYLRPLRVRYSHFPLGLLIDLRSDACIRAFRPLMESPTITKVMWGADADFESLMHQEIPISLKVDPKAVTDVQLAFSNGDRRLGMARMLERLPPNLQAALPDKKQIDWHAHHSQNRRALHLPMSLLEATYAMDDLHRIEAIVATQRPPDGSYAAARQSTEVVLAEVKADPCGWKSLERNRSFYYKSLGIKKLSCAVRLVRHSIALRSREKNGLDLGPNKALALEIEKWAAAELAAAGVVIPSDLSFQDDHVVQPAAVPPEVKPSHPAVAAKAAAKAACNEVNKAAPKEAKAAKANAEAPKGAELATRAKAEAAAAKAEAADKAAAKDAVGLKAQASQVDAPMFLVQMGRQSRGRRVFPWLVLGLAVLLALMWWLGHAGK</sequence>
<dbReference type="SUPFAM" id="SSF53098">
    <property type="entry name" value="Ribonuclease H-like"/>
    <property type="match status" value="1"/>
</dbReference>
<dbReference type="InterPro" id="IPR011129">
    <property type="entry name" value="CSD"/>
</dbReference>
<evidence type="ECO:0000313" key="3">
    <source>
        <dbReference type="EMBL" id="CAJ1398190.1"/>
    </source>
</evidence>
<organism evidence="3 4">
    <name type="scientific">Effrenium voratum</name>
    <dbReference type="NCBI Taxonomy" id="2562239"/>
    <lineage>
        <taxon>Eukaryota</taxon>
        <taxon>Sar</taxon>
        <taxon>Alveolata</taxon>
        <taxon>Dinophyceae</taxon>
        <taxon>Suessiales</taxon>
        <taxon>Symbiodiniaceae</taxon>
        <taxon>Effrenium</taxon>
    </lineage>
</organism>
<feature type="transmembrane region" description="Helical" evidence="1">
    <location>
        <begin position="546"/>
        <end position="565"/>
    </location>
</feature>
<comment type="caution">
    <text evidence="3">The sequence shown here is derived from an EMBL/GenBank/DDBJ whole genome shotgun (WGS) entry which is preliminary data.</text>
</comment>
<dbReference type="SUPFAM" id="SSF50249">
    <property type="entry name" value="Nucleic acid-binding proteins"/>
    <property type="match status" value="1"/>
</dbReference>